<feature type="compositionally biased region" description="Acidic residues" evidence="1">
    <location>
        <begin position="272"/>
        <end position="285"/>
    </location>
</feature>
<dbReference type="AlphaFoldDB" id="A0AAD2PUC0"/>
<feature type="domain" description="PDZ" evidence="2">
    <location>
        <begin position="294"/>
        <end position="375"/>
    </location>
</feature>
<dbReference type="Proteomes" id="UP001295423">
    <property type="component" value="Unassembled WGS sequence"/>
</dbReference>
<dbReference type="SUPFAM" id="SSF50156">
    <property type="entry name" value="PDZ domain-like"/>
    <property type="match status" value="2"/>
</dbReference>
<dbReference type="InterPro" id="IPR001478">
    <property type="entry name" value="PDZ"/>
</dbReference>
<name>A0AAD2PUC0_9STRA</name>
<feature type="region of interest" description="Disordered" evidence="1">
    <location>
        <begin position="1"/>
        <end position="98"/>
    </location>
</feature>
<feature type="compositionally biased region" description="Basic and acidic residues" evidence="1">
    <location>
        <begin position="17"/>
        <end position="66"/>
    </location>
</feature>
<dbReference type="InterPro" id="IPR036034">
    <property type="entry name" value="PDZ_sf"/>
</dbReference>
<evidence type="ECO:0000313" key="3">
    <source>
        <dbReference type="EMBL" id="CAJ1949464.1"/>
    </source>
</evidence>
<accession>A0AAD2PUC0</accession>
<gene>
    <name evidence="3" type="ORF">CYCCA115_LOCUS12109</name>
</gene>
<evidence type="ECO:0000313" key="4">
    <source>
        <dbReference type="Proteomes" id="UP001295423"/>
    </source>
</evidence>
<feature type="region of interest" description="Disordered" evidence="1">
    <location>
        <begin position="266"/>
        <end position="290"/>
    </location>
</feature>
<evidence type="ECO:0000259" key="2">
    <source>
        <dbReference type="PROSITE" id="PS50106"/>
    </source>
</evidence>
<comment type="caution">
    <text evidence="3">The sequence shown here is derived from an EMBL/GenBank/DDBJ whole genome shotgun (WGS) entry which is preliminary data.</text>
</comment>
<dbReference type="PROSITE" id="PS50106">
    <property type="entry name" value="PDZ"/>
    <property type="match status" value="1"/>
</dbReference>
<dbReference type="Gene3D" id="2.30.42.10">
    <property type="match status" value="2"/>
</dbReference>
<dbReference type="EMBL" id="CAKOGP040001758">
    <property type="protein sequence ID" value="CAJ1949464.1"/>
    <property type="molecule type" value="Genomic_DNA"/>
</dbReference>
<dbReference type="SMART" id="SM00228">
    <property type="entry name" value="PDZ"/>
    <property type="match status" value="2"/>
</dbReference>
<evidence type="ECO:0000256" key="1">
    <source>
        <dbReference type="SAM" id="MobiDB-lite"/>
    </source>
</evidence>
<feature type="compositionally biased region" description="Polar residues" evidence="1">
    <location>
        <begin position="1"/>
        <end position="10"/>
    </location>
</feature>
<proteinExistence type="predicted"/>
<keyword evidence="4" id="KW-1185">Reference proteome</keyword>
<reference evidence="3" key="1">
    <citation type="submission" date="2023-08" db="EMBL/GenBank/DDBJ databases">
        <authorList>
            <person name="Audoor S."/>
            <person name="Bilcke G."/>
        </authorList>
    </citation>
    <scope>NUCLEOTIDE SEQUENCE</scope>
</reference>
<organism evidence="3 4">
    <name type="scientific">Cylindrotheca closterium</name>
    <dbReference type="NCBI Taxonomy" id="2856"/>
    <lineage>
        <taxon>Eukaryota</taxon>
        <taxon>Sar</taxon>
        <taxon>Stramenopiles</taxon>
        <taxon>Ochrophyta</taxon>
        <taxon>Bacillariophyta</taxon>
        <taxon>Bacillariophyceae</taxon>
        <taxon>Bacillariophycidae</taxon>
        <taxon>Bacillariales</taxon>
        <taxon>Bacillariaceae</taxon>
        <taxon>Cylindrotheca</taxon>
    </lineage>
</organism>
<sequence>MKLSRSTRLSRPSFKVGDGKSHNERRDSSRARVENDDDSRDATLRYHDTRDITDSRRESDESRDCDVSSSGGSLDDQIPFLSESDLPEEASSPKKRMGWGKKKFKGFPIIATIKKKIRRKKSKQNERNMNHLEIVPDEHVASRAKDPEPTQWQKFMDSVAFPENQLGKLYSNFVDYVSNHEKTTPETEIMNYDDFVSVVEERQQSKREPLITDKQWENFMDTIAFPEKSIPALFGATTTNAKSNTEDNTKAIRALEPIEKYSTGAAAATAAADDDDDDEYEEDEQTKDSKHPVNVTMFKKTKFETLGLCPQHVYGRTGIYIVDIVEGSKSANTKLRSGMKILTINGKPCPDTVERTINMLSNLEGYVSIKAVPEAPYSAVSSSIEDIAFAMRYLFTGGGIAEEDNKVSGDNSTTTPYVLGDDSTIGTNTYREARAVARAKEQEEDDDVDDETMSMSMSENVSIPSKKSNTAVARVAAAAPPLKRMTNEIDYVELARQQQKHYELVFDIKKRRGEWVGLSLMRNADWPGVYIEHIDPRSKFASTQLAHGMKLVEINGQACPDDLRQAIYKIFDTNGRLELTVEDSDGLYCHEDGSVVDTLSHDDFRENYGGFLVQKLRLD</sequence>
<protein>
    <recommendedName>
        <fullName evidence="2">PDZ domain-containing protein</fullName>
    </recommendedName>
</protein>